<gene>
    <name evidence="2" type="ORF">FB564_3576</name>
    <name evidence="1" type="ORF">Sar04_22330</name>
</gene>
<dbReference type="EMBL" id="BOQM01000015">
    <property type="protein sequence ID" value="GIM85415.1"/>
    <property type="molecule type" value="Genomic_DNA"/>
</dbReference>
<reference evidence="2 3" key="1">
    <citation type="submission" date="2019-06" db="EMBL/GenBank/DDBJ databases">
        <title>Sequencing the genomes of 1000 actinobacteria strains.</title>
        <authorList>
            <person name="Klenk H.-P."/>
        </authorList>
    </citation>
    <scope>NUCLEOTIDE SEQUENCE [LARGE SCALE GENOMIC DNA]</scope>
    <source>
        <strain evidence="2 3">DSM 44819</strain>
    </source>
</reference>
<dbReference type="Proteomes" id="UP000315983">
    <property type="component" value="Unassembled WGS sequence"/>
</dbReference>
<accession>A0A542XR88</accession>
<dbReference type="AlphaFoldDB" id="A0A542XR88"/>
<evidence type="ECO:0000313" key="3">
    <source>
        <dbReference type="Proteomes" id="UP000315983"/>
    </source>
</evidence>
<evidence type="ECO:0000313" key="2">
    <source>
        <dbReference type="EMBL" id="TQL38378.1"/>
    </source>
</evidence>
<dbReference type="GeneID" id="93772765"/>
<proteinExistence type="predicted"/>
<dbReference type="EMBL" id="VFOL01000001">
    <property type="protein sequence ID" value="TQL38378.1"/>
    <property type="molecule type" value="Genomic_DNA"/>
</dbReference>
<evidence type="ECO:0000313" key="1">
    <source>
        <dbReference type="EMBL" id="GIM85415.1"/>
    </source>
</evidence>
<protein>
    <submittedName>
        <fullName evidence="2">Uncharacterized protein</fullName>
    </submittedName>
</protein>
<organism evidence="2 3">
    <name type="scientific">Salinispora arenicola</name>
    <dbReference type="NCBI Taxonomy" id="168697"/>
    <lineage>
        <taxon>Bacteria</taxon>
        <taxon>Bacillati</taxon>
        <taxon>Actinomycetota</taxon>
        <taxon>Actinomycetes</taxon>
        <taxon>Micromonosporales</taxon>
        <taxon>Micromonosporaceae</taxon>
        <taxon>Salinispora</taxon>
    </lineage>
</organism>
<dbReference type="RefSeq" id="WP_016812586.1">
    <property type="nucleotide sequence ID" value="NZ_BOQM01000015.1"/>
</dbReference>
<name>A0A542XR88_SALAC</name>
<reference evidence="1 4" key="2">
    <citation type="submission" date="2021-03" db="EMBL/GenBank/DDBJ databases">
        <title>Whole genome shotgun sequence of Salinispora arenicola NBRC 105043.</title>
        <authorList>
            <person name="Komaki H."/>
            <person name="Tamura T."/>
        </authorList>
    </citation>
    <scope>NUCLEOTIDE SEQUENCE [LARGE SCALE GENOMIC DNA]</scope>
    <source>
        <strain evidence="1 4">NBRC 105043</strain>
    </source>
</reference>
<dbReference type="Proteomes" id="UP000677457">
    <property type="component" value="Unassembled WGS sequence"/>
</dbReference>
<keyword evidence="4" id="KW-1185">Reference proteome</keyword>
<sequence>MSYYGGKLETRDGGFAAADPGHDAAIERLGCDAFPPMPSTTGPATVTAVTPRLGAADTREIASPALDRFTRGLHADRPMLDDYLMYVPDPPAADPDRTAH</sequence>
<evidence type="ECO:0000313" key="4">
    <source>
        <dbReference type="Proteomes" id="UP000677457"/>
    </source>
</evidence>
<comment type="caution">
    <text evidence="2">The sequence shown here is derived from an EMBL/GenBank/DDBJ whole genome shotgun (WGS) entry which is preliminary data.</text>
</comment>